<reference evidence="2" key="1">
    <citation type="journal article" date="2016" name="Nat. Biotechnol.">
        <title>Sequencing wild and cultivated cassava and related species reveals extensive interspecific hybridization and genetic diversity.</title>
        <authorList>
            <person name="Bredeson J.V."/>
            <person name="Lyons J.B."/>
            <person name="Prochnik S.E."/>
            <person name="Wu G.A."/>
            <person name="Ha C.M."/>
            <person name="Edsinger-Gonzales E."/>
            <person name="Grimwood J."/>
            <person name="Schmutz J."/>
            <person name="Rabbi I.Y."/>
            <person name="Egesi C."/>
            <person name="Nauluvula P."/>
            <person name="Lebot V."/>
            <person name="Ndunguru J."/>
            <person name="Mkamilo G."/>
            <person name="Bart R.S."/>
            <person name="Setter T.L."/>
            <person name="Gleadow R.M."/>
            <person name="Kulakow P."/>
            <person name="Ferguson M.E."/>
            <person name="Rounsley S."/>
            <person name="Rokhsar D.S."/>
        </authorList>
    </citation>
    <scope>NUCLEOTIDE SEQUENCE [LARGE SCALE GENOMIC DNA]</scope>
    <source>
        <strain evidence="2">cv. AM560-2</strain>
    </source>
</reference>
<comment type="caution">
    <text evidence="1">The sequence shown here is derived from an EMBL/GenBank/DDBJ whole genome shotgun (WGS) entry which is preliminary data.</text>
</comment>
<accession>A0ACB7HTP0</accession>
<sequence>METREDLKSLLPFLPLVVRSSSLFWPSRVVEALKALSEGPDINNVNSGESLFAAISDIRNSLSLCAEPLAPSAPEGYSLFFDELMSRAESTKWFGEVLPALANLLLRMPSLLQSHYENADKFFNGVTNGVRTSLRLLGPQELIAAFLACAFFCLFPVTDRGAKHLPTIDLDHLFEDLYENYSEKQENKIMCILHYFERICSCTPGGFVSFERKVLPWEQFPTGISYPGADFWNKSVAPLCSFEVHNLGFIEDQSNGALEVDFANKYLGGGALHRGCVQEEIRFMINPELIAGMLFLPRMEDNEAIEIVGAERFSNYRGYASSFRFSGDHVDRRNVDSFGRRNTRIVAIDALNNPGMRQYKLNYLLREINKAFCGFSDLPKCNHYKSFFRNSGPQGAQSEEGDEDANVIPMNKYLVRGSDIIEDSDETCSWCQDHKHKNGIATGNWGCGAFGGDTEIKAIIQWLAASQALRPAIFYYTFGVEVLRNLDKVSQWIVSHEWTVGDLWNMLVEYSSQRLNGETNVGFFKWLLPSLC</sequence>
<evidence type="ECO:0000313" key="2">
    <source>
        <dbReference type="Proteomes" id="UP000091857"/>
    </source>
</evidence>
<gene>
    <name evidence="1" type="ORF">MANES_05G207700v8</name>
</gene>
<evidence type="ECO:0000313" key="1">
    <source>
        <dbReference type="EMBL" id="KAG8655053.1"/>
    </source>
</evidence>
<name>A0ACB7HTP0_MANES</name>
<proteinExistence type="predicted"/>
<organism evidence="1 2">
    <name type="scientific">Manihot esculenta</name>
    <name type="common">Cassava</name>
    <name type="synonym">Jatropha manihot</name>
    <dbReference type="NCBI Taxonomy" id="3983"/>
    <lineage>
        <taxon>Eukaryota</taxon>
        <taxon>Viridiplantae</taxon>
        <taxon>Streptophyta</taxon>
        <taxon>Embryophyta</taxon>
        <taxon>Tracheophyta</taxon>
        <taxon>Spermatophyta</taxon>
        <taxon>Magnoliopsida</taxon>
        <taxon>eudicotyledons</taxon>
        <taxon>Gunneridae</taxon>
        <taxon>Pentapetalae</taxon>
        <taxon>rosids</taxon>
        <taxon>fabids</taxon>
        <taxon>Malpighiales</taxon>
        <taxon>Euphorbiaceae</taxon>
        <taxon>Crotonoideae</taxon>
        <taxon>Manihoteae</taxon>
        <taxon>Manihot</taxon>
    </lineage>
</organism>
<keyword evidence="2" id="KW-1185">Reference proteome</keyword>
<dbReference type="Proteomes" id="UP000091857">
    <property type="component" value="Chromosome 5"/>
</dbReference>
<protein>
    <submittedName>
        <fullName evidence="1">Uncharacterized protein</fullName>
    </submittedName>
</protein>
<dbReference type="EMBL" id="CM004391">
    <property type="protein sequence ID" value="KAG8655053.1"/>
    <property type="molecule type" value="Genomic_DNA"/>
</dbReference>